<keyword evidence="3" id="KW-0813">Transport</keyword>
<keyword evidence="4" id="KW-1003">Cell membrane</keyword>
<feature type="transmembrane region" description="Helical" evidence="8">
    <location>
        <begin position="202"/>
        <end position="221"/>
    </location>
</feature>
<name>W5W6F3_9PSEU</name>
<dbReference type="KEGG" id="kal:KALB_382"/>
<gene>
    <name evidence="9" type="ORF">KALB_382</name>
</gene>
<keyword evidence="6 8" id="KW-1133">Transmembrane helix</keyword>
<evidence type="ECO:0000256" key="6">
    <source>
        <dbReference type="ARBA" id="ARBA00022989"/>
    </source>
</evidence>
<dbReference type="GO" id="GO:0005886">
    <property type="term" value="C:plasma membrane"/>
    <property type="evidence" value="ECO:0007669"/>
    <property type="project" value="UniProtKB-SubCell"/>
</dbReference>
<feature type="transmembrane region" description="Helical" evidence="8">
    <location>
        <begin position="318"/>
        <end position="336"/>
    </location>
</feature>
<feature type="transmembrane region" description="Helical" evidence="8">
    <location>
        <begin position="19"/>
        <end position="39"/>
    </location>
</feature>
<feature type="transmembrane region" description="Helical" evidence="8">
    <location>
        <begin position="251"/>
        <end position="278"/>
    </location>
</feature>
<evidence type="ECO:0000256" key="2">
    <source>
        <dbReference type="ARBA" id="ARBA00007935"/>
    </source>
</evidence>
<dbReference type="eggNOG" id="COG0609">
    <property type="taxonomic scope" value="Bacteria"/>
</dbReference>
<keyword evidence="10" id="KW-1185">Reference proteome</keyword>
<evidence type="ECO:0000313" key="9">
    <source>
        <dbReference type="EMBL" id="AHH93759.1"/>
    </source>
</evidence>
<evidence type="ECO:0000256" key="5">
    <source>
        <dbReference type="ARBA" id="ARBA00022692"/>
    </source>
</evidence>
<dbReference type="Proteomes" id="UP000019225">
    <property type="component" value="Chromosome"/>
</dbReference>
<keyword evidence="7 8" id="KW-0472">Membrane</keyword>
<dbReference type="PANTHER" id="PTHR30472:SF1">
    <property type="entry name" value="FE(3+) DICITRATE TRANSPORT SYSTEM PERMEASE PROTEIN FECC-RELATED"/>
    <property type="match status" value="1"/>
</dbReference>
<dbReference type="AlphaFoldDB" id="W5W6F3"/>
<sequence>MIQGVTASTALTERRRRRVLGLVLLLLGVVAASLASIAIGSKSIPLDAVWHGLVAPGGSENDIIVRALRVPRTELALLVGAALGIAGSLIQGHTRNPLADPGLLGVSSGAAFAVVVGIFGFGLTSLYAYVWLAFLGAMVTTALVFLLGSAGRGGPTPLTLALAGAAVTALMQGLISALVVLDQQSLDAYRFWRVGAVAGRDSVIIGQVLPFLLLGAVLAFANAPGLNALSLGEDVARSIGQHVRRTRVLGIAAITLLTGGAVAACGPIAFVGLIVPHVARAITGPDYRWLLPYSALIGMVLMLVSDIIGRVIAWPGELQVGIVLAMIGAPVFIAIVRRRRLTRL</sequence>
<comment type="subcellular location">
    <subcellularLocation>
        <location evidence="1">Cell membrane</location>
        <topology evidence="1">Multi-pass membrane protein</topology>
    </subcellularLocation>
</comment>
<dbReference type="SUPFAM" id="SSF81345">
    <property type="entry name" value="ABC transporter involved in vitamin B12 uptake, BtuC"/>
    <property type="match status" value="1"/>
</dbReference>
<accession>W5W6F3</accession>
<reference evidence="9 10" key="1">
    <citation type="journal article" date="2014" name="BMC Genomics">
        <title>Complete genome sequence of producer of the glycopeptide antibiotic Aculeximycin Kutzneria albida DSM 43870T, a representative of minor genus of Pseudonocardiaceae.</title>
        <authorList>
            <person name="Rebets Y."/>
            <person name="Tokovenko B."/>
            <person name="Lushchyk I."/>
            <person name="Ruckert C."/>
            <person name="Zaburannyi N."/>
            <person name="Bechthold A."/>
            <person name="Kalinowski J."/>
            <person name="Luzhetskyy A."/>
        </authorList>
    </citation>
    <scope>NUCLEOTIDE SEQUENCE [LARGE SCALE GENOMIC DNA]</scope>
    <source>
        <strain evidence="9">DSM 43870</strain>
    </source>
</reference>
<feature type="transmembrane region" description="Helical" evidence="8">
    <location>
        <begin position="103"/>
        <end position="121"/>
    </location>
</feature>
<dbReference type="InterPro" id="IPR037294">
    <property type="entry name" value="ABC_BtuC-like"/>
</dbReference>
<evidence type="ECO:0000256" key="8">
    <source>
        <dbReference type="SAM" id="Phobius"/>
    </source>
</evidence>
<dbReference type="STRING" id="1449976.KALB_382"/>
<protein>
    <submittedName>
        <fullName evidence="9">Ferric enterobactin transport system permease protein fepD</fullName>
    </submittedName>
</protein>
<keyword evidence="5 8" id="KW-0812">Transmembrane</keyword>
<dbReference type="HOGENOM" id="CLU_013016_1_0_11"/>
<dbReference type="PATRIC" id="fig|1449976.3.peg.388"/>
<feature type="transmembrane region" description="Helical" evidence="8">
    <location>
        <begin position="290"/>
        <end position="312"/>
    </location>
</feature>
<evidence type="ECO:0000313" key="10">
    <source>
        <dbReference type="Proteomes" id="UP000019225"/>
    </source>
</evidence>
<evidence type="ECO:0000256" key="1">
    <source>
        <dbReference type="ARBA" id="ARBA00004651"/>
    </source>
</evidence>
<evidence type="ECO:0000256" key="7">
    <source>
        <dbReference type="ARBA" id="ARBA00023136"/>
    </source>
</evidence>
<dbReference type="EMBL" id="CP007155">
    <property type="protein sequence ID" value="AHH93759.1"/>
    <property type="molecule type" value="Genomic_DNA"/>
</dbReference>
<proteinExistence type="inferred from homology"/>
<dbReference type="GO" id="GO:0022857">
    <property type="term" value="F:transmembrane transporter activity"/>
    <property type="evidence" value="ECO:0007669"/>
    <property type="project" value="InterPro"/>
</dbReference>
<feature type="transmembrane region" description="Helical" evidence="8">
    <location>
        <begin position="160"/>
        <end position="181"/>
    </location>
</feature>
<dbReference type="CDD" id="cd06550">
    <property type="entry name" value="TM_ABC_iron-siderophores_like"/>
    <property type="match status" value="1"/>
</dbReference>
<dbReference type="Gene3D" id="1.10.3470.10">
    <property type="entry name" value="ABC transporter involved in vitamin B12 uptake, BtuC"/>
    <property type="match status" value="1"/>
</dbReference>
<dbReference type="GO" id="GO:0033214">
    <property type="term" value="P:siderophore-iron import into cell"/>
    <property type="evidence" value="ECO:0007669"/>
    <property type="project" value="TreeGrafter"/>
</dbReference>
<evidence type="ECO:0000256" key="4">
    <source>
        <dbReference type="ARBA" id="ARBA00022475"/>
    </source>
</evidence>
<dbReference type="InterPro" id="IPR000522">
    <property type="entry name" value="ABC_transptr_permease_BtuC"/>
</dbReference>
<dbReference type="PANTHER" id="PTHR30472">
    <property type="entry name" value="FERRIC ENTEROBACTIN TRANSPORT SYSTEM PERMEASE PROTEIN"/>
    <property type="match status" value="1"/>
</dbReference>
<feature type="transmembrane region" description="Helical" evidence="8">
    <location>
        <begin position="128"/>
        <end position="148"/>
    </location>
</feature>
<dbReference type="FunFam" id="1.10.3470.10:FF:000001">
    <property type="entry name" value="Vitamin B12 ABC transporter permease BtuC"/>
    <property type="match status" value="1"/>
</dbReference>
<dbReference type="Pfam" id="PF01032">
    <property type="entry name" value="FecCD"/>
    <property type="match status" value="1"/>
</dbReference>
<evidence type="ECO:0000256" key="3">
    <source>
        <dbReference type="ARBA" id="ARBA00022448"/>
    </source>
</evidence>
<organism evidence="9 10">
    <name type="scientific">Kutzneria albida DSM 43870</name>
    <dbReference type="NCBI Taxonomy" id="1449976"/>
    <lineage>
        <taxon>Bacteria</taxon>
        <taxon>Bacillati</taxon>
        <taxon>Actinomycetota</taxon>
        <taxon>Actinomycetes</taxon>
        <taxon>Pseudonocardiales</taxon>
        <taxon>Pseudonocardiaceae</taxon>
        <taxon>Kutzneria</taxon>
    </lineage>
</organism>
<comment type="similarity">
    <text evidence="2">Belongs to the binding-protein-dependent transport system permease family. FecCD subfamily.</text>
</comment>